<evidence type="ECO:0000313" key="3">
    <source>
        <dbReference type="EMBL" id="OBG31698.1"/>
    </source>
</evidence>
<sequence>MKFVLACYGSRGDVEPSVAVGRELQRRGHDVRMAVSPNLVGFTEEAGLTAVAYGLDTQALLDAQRNYWTCRFHSPWNVKELNRLQRENLDISNQCWQEMSKTLTALVEGADLLFTGLTFEQPAANVAEYYDIPLATLDYYPIRANGQLVPFLPAPLIRRAWAMGEWMNWRAMKKTEDAQRRELGLPKATRPTSRRITERGSLQIQAYDELWFPGLAAEWAKFDGQRPFVGTLTMESPTDADEEVASWIAAGTPPIFFGFGTIPIASPADTLAMIAAACAEVGERALVCAGSSDFGTAPDYEHVKVVSTVNYATTFPDCRAVVHHGGAGTLAAGLRAGVPTLILWTLPDQIIWGTQLRRLKVGSARRFSSVTRKSLVAELRTILAPEYLARAREIATRMTRPAESAEAATDLLEEFARQRHTGRSAKPGR</sequence>
<reference evidence="3 4" key="1">
    <citation type="submission" date="2016-06" db="EMBL/GenBank/DDBJ databases">
        <authorList>
            <person name="Sutton G."/>
            <person name="Brinkac L."/>
            <person name="Sanka R."/>
            <person name="Adams M."/>
            <person name="Lau E."/>
            <person name="Sam S."/>
            <person name="Sreng N."/>
            <person name="Him V."/>
            <person name="Kerleguer A."/>
            <person name="Cheng S."/>
        </authorList>
    </citation>
    <scope>NUCLEOTIDE SEQUENCE [LARGE SCALE GENOMIC DNA]</scope>
    <source>
        <strain evidence="3 4">E2978</strain>
    </source>
</reference>
<organism evidence="3 4">
    <name type="scientific">Mycobacterium alsense</name>
    <dbReference type="NCBI Taxonomy" id="324058"/>
    <lineage>
        <taxon>Bacteria</taxon>
        <taxon>Bacillati</taxon>
        <taxon>Actinomycetota</taxon>
        <taxon>Actinomycetes</taxon>
        <taxon>Mycobacteriales</taxon>
        <taxon>Mycobacteriaceae</taxon>
        <taxon>Mycobacterium</taxon>
    </lineage>
</organism>
<evidence type="ECO:0000313" key="4">
    <source>
        <dbReference type="Proteomes" id="UP000092086"/>
    </source>
</evidence>
<dbReference type="CDD" id="cd03784">
    <property type="entry name" value="GT1_Gtf-like"/>
    <property type="match status" value="1"/>
</dbReference>
<feature type="domain" description="Glycosyltransferase family 28 N-terminal" evidence="1">
    <location>
        <begin position="3"/>
        <end position="57"/>
    </location>
</feature>
<dbReference type="PANTHER" id="PTHR48050">
    <property type="entry name" value="STEROL 3-BETA-GLUCOSYLTRANSFERASE"/>
    <property type="match status" value="1"/>
</dbReference>
<dbReference type="InterPro" id="IPR002213">
    <property type="entry name" value="UDP_glucos_trans"/>
</dbReference>
<protein>
    <submittedName>
        <fullName evidence="3">Glycosyl transferase family 1</fullName>
    </submittedName>
</protein>
<dbReference type="SUPFAM" id="SSF53756">
    <property type="entry name" value="UDP-Glycosyltransferase/glycogen phosphorylase"/>
    <property type="match status" value="1"/>
</dbReference>
<dbReference type="GO" id="GO:0016758">
    <property type="term" value="F:hexosyltransferase activity"/>
    <property type="evidence" value="ECO:0007669"/>
    <property type="project" value="UniProtKB-ARBA"/>
</dbReference>
<dbReference type="Pfam" id="PF06722">
    <property type="entry name" value="EryCIII-like_C"/>
    <property type="match status" value="1"/>
</dbReference>
<proteinExistence type="predicted"/>
<dbReference type="PANTHER" id="PTHR48050:SF13">
    <property type="entry name" value="STEROL 3-BETA-GLUCOSYLTRANSFERASE UGT80A2"/>
    <property type="match status" value="1"/>
</dbReference>
<keyword evidence="3" id="KW-0808">Transferase</keyword>
<dbReference type="Proteomes" id="UP000092086">
    <property type="component" value="Unassembled WGS sequence"/>
</dbReference>
<gene>
    <name evidence="3" type="ORF">A5672_26585</name>
</gene>
<dbReference type="RefSeq" id="WP_068213153.1">
    <property type="nucleotide sequence ID" value="NZ_LZIT01000273.1"/>
</dbReference>
<evidence type="ECO:0000259" key="1">
    <source>
        <dbReference type="Pfam" id="PF03033"/>
    </source>
</evidence>
<evidence type="ECO:0000259" key="2">
    <source>
        <dbReference type="Pfam" id="PF06722"/>
    </source>
</evidence>
<dbReference type="Gene3D" id="3.40.50.2000">
    <property type="entry name" value="Glycogen Phosphorylase B"/>
    <property type="match status" value="2"/>
</dbReference>
<feature type="domain" description="Erythromycin biosynthesis protein CIII-like C-terminal" evidence="2">
    <location>
        <begin position="301"/>
        <end position="411"/>
    </location>
</feature>
<dbReference type="FunFam" id="3.40.50.2000:FF:000009">
    <property type="entry name" value="Sterol 3-beta-glucosyltransferase UGT80A2"/>
    <property type="match status" value="1"/>
</dbReference>
<dbReference type="GO" id="GO:0033072">
    <property type="term" value="P:vancomycin biosynthetic process"/>
    <property type="evidence" value="ECO:0007669"/>
    <property type="project" value="UniProtKB-ARBA"/>
</dbReference>
<comment type="caution">
    <text evidence="3">The sequence shown here is derived from an EMBL/GenBank/DDBJ whole genome shotgun (WGS) entry which is preliminary data.</text>
</comment>
<accession>A0ABD6NYL8</accession>
<dbReference type="InterPro" id="IPR050426">
    <property type="entry name" value="Glycosyltransferase_28"/>
</dbReference>
<dbReference type="Pfam" id="PF03033">
    <property type="entry name" value="Glyco_transf_28"/>
    <property type="match status" value="1"/>
</dbReference>
<dbReference type="InterPro" id="IPR004276">
    <property type="entry name" value="GlycoTrans_28_N"/>
</dbReference>
<dbReference type="AlphaFoldDB" id="A0ABD6NYL8"/>
<name>A0ABD6NYL8_9MYCO</name>
<dbReference type="InterPro" id="IPR010610">
    <property type="entry name" value="EryCIII-like_C"/>
</dbReference>
<dbReference type="EMBL" id="LZIT01000273">
    <property type="protein sequence ID" value="OBG31698.1"/>
    <property type="molecule type" value="Genomic_DNA"/>
</dbReference>